<feature type="chain" id="PRO_5038259217" evidence="13">
    <location>
        <begin position="26"/>
        <end position="298"/>
    </location>
</feature>
<reference evidence="18" key="1">
    <citation type="journal article" date="2020" name="PLoS Negl. Trop. Dis.">
        <title>High-quality nuclear genome for Sarcoptes scabiei-A critical resource for a neglected parasite.</title>
        <authorList>
            <person name="Korhonen P.K."/>
            <person name="Gasser R.B."/>
            <person name="Ma G."/>
            <person name="Wang T."/>
            <person name="Stroehlein A.J."/>
            <person name="Young N.D."/>
            <person name="Ang C.S."/>
            <person name="Fernando D.D."/>
            <person name="Lu H.C."/>
            <person name="Taylor S."/>
            <person name="Reynolds S.L."/>
            <person name="Mofiz E."/>
            <person name="Najaraj S.H."/>
            <person name="Gowda H."/>
            <person name="Madugundu A."/>
            <person name="Renuse S."/>
            <person name="Holt D."/>
            <person name="Pandey A."/>
            <person name="Papenfuss A.T."/>
            <person name="Fischer K."/>
        </authorList>
    </citation>
    <scope>NUCLEOTIDE SEQUENCE [LARGE SCALE GENOMIC DNA]</scope>
</reference>
<dbReference type="AlphaFoldDB" id="A0A834R7H0"/>
<dbReference type="Gene3D" id="3.40.190.10">
    <property type="entry name" value="Periplasmic binding protein-like II"/>
    <property type="match status" value="2"/>
</dbReference>
<evidence type="ECO:0000256" key="13">
    <source>
        <dbReference type="SAM" id="SignalP"/>
    </source>
</evidence>
<dbReference type="OrthoDB" id="6511345at2759"/>
<dbReference type="SUPFAM" id="SSF53850">
    <property type="entry name" value="Periplasmic binding protein-like II"/>
    <property type="match status" value="1"/>
</dbReference>
<keyword evidence="9 16" id="KW-0675">Receptor</keyword>
<feature type="signal peptide" evidence="13">
    <location>
        <begin position="1"/>
        <end position="25"/>
    </location>
</feature>
<evidence type="ECO:0000256" key="1">
    <source>
        <dbReference type="ARBA" id="ARBA00004141"/>
    </source>
</evidence>
<gene>
    <name evidence="16" type="ORF">SSS_2063</name>
</gene>
<dbReference type="GO" id="GO:0005886">
    <property type="term" value="C:plasma membrane"/>
    <property type="evidence" value="ECO:0007669"/>
    <property type="project" value="UniProtKB-ARBA"/>
</dbReference>
<dbReference type="FunFam" id="3.40.190.10:FF:000078">
    <property type="entry name" value="glutamate receptor ionotropic, NMDA 3B"/>
    <property type="match status" value="1"/>
</dbReference>
<keyword evidence="18" id="KW-1185">Reference proteome</keyword>
<evidence type="ECO:0000259" key="14">
    <source>
        <dbReference type="SMART" id="SM00079"/>
    </source>
</evidence>
<comment type="subcellular location">
    <subcellularLocation>
        <location evidence="1">Membrane</location>
        <topology evidence="1">Multi-pass membrane protein</topology>
    </subcellularLocation>
</comment>
<dbReference type="SMART" id="SM00079">
    <property type="entry name" value="PBPe"/>
    <property type="match status" value="1"/>
</dbReference>
<keyword evidence="10" id="KW-0325">Glycoprotein</keyword>
<dbReference type="PANTHER" id="PTHR18966">
    <property type="entry name" value="IONOTROPIC GLUTAMATE RECEPTOR"/>
    <property type="match status" value="1"/>
</dbReference>
<dbReference type="Pfam" id="PF10613">
    <property type="entry name" value="Lig_chan-Glu_bd"/>
    <property type="match status" value="1"/>
</dbReference>
<evidence type="ECO:0000256" key="5">
    <source>
        <dbReference type="ARBA" id="ARBA00022989"/>
    </source>
</evidence>
<comment type="similarity">
    <text evidence="2">Belongs to the glutamate-gated ion channel (TC 1.A.10.1) family.</text>
</comment>
<keyword evidence="4" id="KW-0812">Transmembrane</keyword>
<dbReference type="EMBL" id="WVUK01000061">
    <property type="protein sequence ID" value="KAF7491105.1"/>
    <property type="molecule type" value="Genomic_DNA"/>
</dbReference>
<reference evidence="16" key="2">
    <citation type="submission" date="2020-01" db="EMBL/GenBank/DDBJ databases">
        <authorList>
            <person name="Korhonen P.K.K."/>
            <person name="Guangxu M.G."/>
            <person name="Wang T.W."/>
            <person name="Stroehlein A.J.S."/>
            <person name="Young N.D."/>
            <person name="Ang C.-S.A."/>
            <person name="Fernando D.W.F."/>
            <person name="Lu H.L."/>
            <person name="Taylor S.T."/>
            <person name="Ehtesham M.E.M."/>
            <person name="Najaraj S.H.N."/>
            <person name="Harsha G.H.G."/>
            <person name="Madugundu A.M."/>
            <person name="Renuse S.R."/>
            <person name="Holt D.H."/>
            <person name="Pandey A.P."/>
            <person name="Papenfuss A.P."/>
            <person name="Gasser R.B.G."/>
            <person name="Fischer K.F."/>
        </authorList>
    </citation>
    <scope>NUCLEOTIDE SEQUENCE</scope>
    <source>
        <strain evidence="16">SSS_KF_BRIS2020</strain>
    </source>
</reference>
<evidence type="ECO:0000313" key="18">
    <source>
        <dbReference type="Proteomes" id="UP000070412"/>
    </source>
</evidence>
<keyword evidence="13" id="KW-0732">Signal</keyword>
<keyword evidence="7" id="KW-0406">Ion transport</keyword>
<evidence type="ECO:0000256" key="8">
    <source>
        <dbReference type="ARBA" id="ARBA00023136"/>
    </source>
</evidence>
<keyword evidence="6" id="KW-0175">Coiled coil</keyword>
<keyword evidence="8" id="KW-0472">Membrane</keyword>
<dbReference type="EnsemblMetazoa" id="SSS_2063s_mrna">
    <property type="protein sequence ID" value="KAF7491105.1"/>
    <property type="gene ID" value="SSS_2063"/>
</dbReference>
<keyword evidence="12" id="KW-0407">Ion channel</keyword>
<evidence type="ECO:0000256" key="3">
    <source>
        <dbReference type="ARBA" id="ARBA00022448"/>
    </source>
</evidence>
<evidence type="ECO:0000259" key="15">
    <source>
        <dbReference type="SMART" id="SM00918"/>
    </source>
</evidence>
<evidence type="ECO:0000256" key="10">
    <source>
        <dbReference type="ARBA" id="ARBA00023180"/>
    </source>
</evidence>
<proteinExistence type="inferred from homology"/>
<evidence type="ECO:0000313" key="16">
    <source>
        <dbReference type="EMBL" id="KAF7491105.1"/>
    </source>
</evidence>
<evidence type="ECO:0000256" key="7">
    <source>
        <dbReference type="ARBA" id="ARBA00023065"/>
    </source>
</evidence>
<keyword evidence="3" id="KW-0813">Transport</keyword>
<keyword evidence="5" id="KW-1133">Transmembrane helix</keyword>
<organism evidence="16">
    <name type="scientific">Sarcoptes scabiei</name>
    <name type="common">Itch mite</name>
    <name type="synonym">Acarus scabiei</name>
    <dbReference type="NCBI Taxonomy" id="52283"/>
    <lineage>
        <taxon>Eukaryota</taxon>
        <taxon>Metazoa</taxon>
        <taxon>Ecdysozoa</taxon>
        <taxon>Arthropoda</taxon>
        <taxon>Chelicerata</taxon>
        <taxon>Arachnida</taxon>
        <taxon>Acari</taxon>
        <taxon>Acariformes</taxon>
        <taxon>Sarcoptiformes</taxon>
        <taxon>Astigmata</taxon>
        <taxon>Psoroptidia</taxon>
        <taxon>Sarcoptoidea</taxon>
        <taxon>Sarcoptidae</taxon>
        <taxon>Sarcoptinae</taxon>
        <taxon>Sarcoptes</taxon>
    </lineage>
</organism>
<evidence type="ECO:0000256" key="2">
    <source>
        <dbReference type="ARBA" id="ARBA00008685"/>
    </source>
</evidence>
<keyword evidence="11" id="KW-1071">Ligand-gated ion channel</keyword>
<evidence type="ECO:0000256" key="4">
    <source>
        <dbReference type="ARBA" id="ARBA00022692"/>
    </source>
</evidence>
<protein>
    <submittedName>
        <fullName evidence="16">Glutamate receptor U1</fullName>
    </submittedName>
</protein>
<dbReference type="GO" id="GO:0015276">
    <property type="term" value="F:ligand-gated monoatomic ion channel activity"/>
    <property type="evidence" value="ECO:0007669"/>
    <property type="project" value="InterPro"/>
</dbReference>
<dbReference type="Proteomes" id="UP000070412">
    <property type="component" value="Unassembled WGS sequence"/>
</dbReference>
<evidence type="ECO:0000256" key="11">
    <source>
        <dbReference type="ARBA" id="ARBA00023286"/>
    </source>
</evidence>
<evidence type="ECO:0000256" key="9">
    <source>
        <dbReference type="ARBA" id="ARBA00023170"/>
    </source>
</evidence>
<dbReference type="InterPro" id="IPR001320">
    <property type="entry name" value="Iontro_rcpt_C"/>
</dbReference>
<name>A0A834R7H0_SARSC</name>
<dbReference type="InterPro" id="IPR019594">
    <property type="entry name" value="Glu/Gly-bd"/>
</dbReference>
<evidence type="ECO:0000256" key="6">
    <source>
        <dbReference type="ARBA" id="ARBA00023054"/>
    </source>
</evidence>
<sequence length="298" mass="32962">MAVSKLLDLFLAAILSIYLASSVEAEAISTIPILKGATISSPPYIDENDGKFDGFLVELMDNIGRLGKFNFSLYLAPDGRYGGAGLDGTVNGLIGEVYNGKADFALADITVTEGRAKYVDFTEPFLVNQLAALMRREDAIGLENMEELVEKVVKTNPAADEAITIGSLRSGATYYLLSKSEDPIGKKLYERMQATNEESLVGSMQEGLDKVNDRGKYAFIVEASFGEHEISLNCNLTLLYDNRSLYPRKFSIALPKGSQYLNAFNEAIMKLKTENKIDELKQKYWINECDQKQVKSKV</sequence>
<evidence type="ECO:0000313" key="17">
    <source>
        <dbReference type="EnsemblMetazoa" id="KAF7491105.1"/>
    </source>
</evidence>
<dbReference type="InterPro" id="IPR015683">
    <property type="entry name" value="Ionotropic_Glu_rcpt"/>
</dbReference>
<dbReference type="OMA" id="ARENYIT"/>
<evidence type="ECO:0000256" key="12">
    <source>
        <dbReference type="ARBA" id="ARBA00023303"/>
    </source>
</evidence>
<dbReference type="SMART" id="SM00918">
    <property type="entry name" value="Lig_chan-Glu_bd"/>
    <property type="match status" value="1"/>
</dbReference>
<reference evidence="17" key="3">
    <citation type="submission" date="2022-06" db="UniProtKB">
        <authorList>
            <consortium name="EnsemblMetazoa"/>
        </authorList>
    </citation>
    <scope>IDENTIFICATION</scope>
</reference>
<feature type="domain" description="Ionotropic glutamate receptor L-glutamate and glycine-binding" evidence="15">
    <location>
        <begin position="43"/>
        <end position="99"/>
    </location>
</feature>
<feature type="domain" description="Ionotropic glutamate receptor C-terminal" evidence="14">
    <location>
        <begin position="33"/>
        <end position="287"/>
    </location>
</feature>
<dbReference type="GO" id="GO:0043226">
    <property type="term" value="C:organelle"/>
    <property type="evidence" value="ECO:0007669"/>
    <property type="project" value="UniProtKB-ARBA"/>
</dbReference>
<accession>A0A834R7H0</accession>